<evidence type="ECO:0000313" key="2">
    <source>
        <dbReference type="Proteomes" id="UP000798662"/>
    </source>
</evidence>
<organism evidence="1 2">
    <name type="scientific">Pyropia yezoensis</name>
    <name type="common">Susabi-nori</name>
    <name type="synonym">Porphyra yezoensis</name>
    <dbReference type="NCBI Taxonomy" id="2788"/>
    <lineage>
        <taxon>Eukaryota</taxon>
        <taxon>Rhodophyta</taxon>
        <taxon>Bangiophyceae</taxon>
        <taxon>Bangiales</taxon>
        <taxon>Bangiaceae</taxon>
        <taxon>Pyropia</taxon>
    </lineage>
</organism>
<keyword evidence="2" id="KW-1185">Reference proteome</keyword>
<sequence length="198" mass="20624">MTLPARPASACGRSSVVIRLLPPRPLATASPAMRAPAAEAALIDCQPARQRSRPGPCGLAPWRAFPPPRMGGCLQAGRWGGVNGGGGRRCGGWRGCRRGGGGWVGRCGHASTPPDPPPPRRACTSFLVTSAADKAGACDVNTPLLLGAVPALWRRTAGGWLSMWWRHQPGVVHARRGASPPSPPALLEPFARDGGNRS</sequence>
<dbReference type="Proteomes" id="UP000798662">
    <property type="component" value="Chromosome 2"/>
</dbReference>
<accession>A0ACC3C2Y8</accession>
<name>A0ACC3C2Y8_PYRYE</name>
<proteinExistence type="predicted"/>
<dbReference type="EMBL" id="CM020619">
    <property type="protein sequence ID" value="KAK1864490.1"/>
    <property type="molecule type" value="Genomic_DNA"/>
</dbReference>
<gene>
    <name evidence="1" type="ORF">I4F81_007036</name>
</gene>
<reference evidence="1" key="1">
    <citation type="submission" date="2019-11" db="EMBL/GenBank/DDBJ databases">
        <title>Nori genome reveals adaptations in red seaweeds to the harsh intertidal environment.</title>
        <authorList>
            <person name="Wang D."/>
            <person name="Mao Y."/>
        </authorList>
    </citation>
    <scope>NUCLEOTIDE SEQUENCE</scope>
    <source>
        <tissue evidence="1">Gametophyte</tissue>
    </source>
</reference>
<protein>
    <submittedName>
        <fullName evidence="1">Uncharacterized protein</fullName>
    </submittedName>
</protein>
<evidence type="ECO:0000313" key="1">
    <source>
        <dbReference type="EMBL" id="KAK1864490.1"/>
    </source>
</evidence>
<comment type="caution">
    <text evidence="1">The sequence shown here is derived from an EMBL/GenBank/DDBJ whole genome shotgun (WGS) entry which is preliminary data.</text>
</comment>